<reference evidence="6" key="1">
    <citation type="submission" date="2016-07" db="EMBL/GenBank/DDBJ databases">
        <authorList>
            <person name="Florea S."/>
            <person name="Webb J.S."/>
            <person name="Jaromczyk J."/>
            <person name="Schardl C.L."/>
        </authorList>
    </citation>
    <scope>NUCLEOTIDE SEQUENCE [LARGE SCALE GENOMIC DNA]</scope>
    <source>
        <strain evidence="6">IPBSL-7</strain>
    </source>
</reference>
<keyword evidence="3" id="KW-1133">Transmembrane helix</keyword>
<comment type="caution">
    <text evidence="5">The sequence shown here is derived from an EMBL/GenBank/DDBJ whole genome shotgun (WGS) entry which is preliminary data.</text>
</comment>
<accession>A0A1C0AK34</accession>
<gene>
    <name evidence="5" type="ORF">BCR15_06710</name>
</gene>
<organism evidence="5 6">
    <name type="scientific">Tessaracoccus lapidicaptus</name>
    <dbReference type="NCBI Taxonomy" id="1427523"/>
    <lineage>
        <taxon>Bacteria</taxon>
        <taxon>Bacillati</taxon>
        <taxon>Actinomycetota</taxon>
        <taxon>Actinomycetes</taxon>
        <taxon>Propionibacteriales</taxon>
        <taxon>Propionibacteriaceae</taxon>
        <taxon>Tessaracoccus</taxon>
    </lineage>
</organism>
<keyword evidence="6" id="KW-1185">Reference proteome</keyword>
<keyword evidence="2" id="KW-0812">Transmembrane</keyword>
<evidence type="ECO:0000256" key="2">
    <source>
        <dbReference type="ARBA" id="ARBA00022692"/>
    </source>
</evidence>
<dbReference type="Pfam" id="PF08044">
    <property type="entry name" value="DUF1707"/>
    <property type="match status" value="1"/>
</dbReference>
<evidence type="ECO:0000256" key="1">
    <source>
        <dbReference type="ARBA" id="ARBA00004141"/>
    </source>
</evidence>
<sequence length="197" mass="20665">MTSHPMSPLTQVTDQQRDRAVAHLQACYAQGLLDEAQLDRRLDQALAARDRLELNRSLAGLARIAPAPFRAPRPGEPAPAANVAAGLTHLSALFTSFVGPAVVKAVSAPGSRVWWEAARALSLQITVLVVGAVATVLGIVLGVGELVGLAWLAWFGFTIAAGVRAFNGRSGTGSAQRFLLARPQAPRGELGGPRYTG</sequence>
<proteinExistence type="predicted"/>
<dbReference type="Pfam" id="PF09685">
    <property type="entry name" value="MamF_MmsF"/>
    <property type="match status" value="1"/>
</dbReference>
<name>A0A1C0AK34_9ACTN</name>
<dbReference type="InterPro" id="IPR019109">
    <property type="entry name" value="MamF_MmsF"/>
</dbReference>
<dbReference type="EMBL" id="MBQD01000023">
    <property type="protein sequence ID" value="OCL32975.1"/>
    <property type="molecule type" value="Genomic_DNA"/>
</dbReference>
<evidence type="ECO:0000256" key="3">
    <source>
        <dbReference type="ARBA" id="ARBA00022989"/>
    </source>
</evidence>
<evidence type="ECO:0000256" key="4">
    <source>
        <dbReference type="ARBA" id="ARBA00023136"/>
    </source>
</evidence>
<dbReference type="InterPro" id="IPR012551">
    <property type="entry name" value="DUF1707_SHOCT-like"/>
</dbReference>
<evidence type="ECO:0000313" key="5">
    <source>
        <dbReference type="EMBL" id="OCL32975.1"/>
    </source>
</evidence>
<keyword evidence="4" id="KW-0472">Membrane</keyword>
<comment type="subcellular location">
    <subcellularLocation>
        <location evidence="1">Membrane</location>
        <topology evidence="1">Multi-pass membrane protein</topology>
    </subcellularLocation>
</comment>
<evidence type="ECO:0000313" key="6">
    <source>
        <dbReference type="Proteomes" id="UP000093501"/>
    </source>
</evidence>
<dbReference type="AlphaFoldDB" id="A0A1C0AK34"/>
<protein>
    <submittedName>
        <fullName evidence="5">Uncharacterized protein</fullName>
    </submittedName>
</protein>
<dbReference type="Proteomes" id="UP000093501">
    <property type="component" value="Unassembled WGS sequence"/>
</dbReference>
<dbReference type="RefSeq" id="WP_176715224.1">
    <property type="nucleotide sequence ID" value="NZ_LR214441.1"/>
</dbReference>